<comment type="cofactor">
    <cofactor evidence="1">
        <name>FAD</name>
        <dbReference type="ChEBI" id="CHEBI:57692"/>
    </cofactor>
</comment>
<dbReference type="PANTHER" id="PTHR43884">
    <property type="entry name" value="ACYL-COA DEHYDROGENASE"/>
    <property type="match status" value="1"/>
</dbReference>
<reference evidence="8 9" key="1">
    <citation type="submission" date="2019-07" db="EMBL/GenBank/DDBJ databases">
        <title>Cryptosporangium phraense sp. nov., isolated from plant litter.</title>
        <authorList>
            <person name="Suriyachadkun C."/>
        </authorList>
    </citation>
    <scope>NUCLEOTIDE SEQUENCE [LARGE SCALE GENOMIC DNA]</scope>
    <source>
        <strain evidence="8 9">A-T 5661</strain>
    </source>
</reference>
<dbReference type="Proteomes" id="UP000317982">
    <property type="component" value="Unassembled WGS sequence"/>
</dbReference>
<gene>
    <name evidence="8" type="ORF">FL583_33905</name>
</gene>
<dbReference type="Gene3D" id="1.10.540.10">
    <property type="entry name" value="Acyl-CoA dehydrogenase/oxidase, N-terminal domain"/>
    <property type="match status" value="1"/>
</dbReference>
<dbReference type="InterPro" id="IPR009075">
    <property type="entry name" value="AcylCo_DH/oxidase_C"/>
</dbReference>
<evidence type="ECO:0000256" key="1">
    <source>
        <dbReference type="ARBA" id="ARBA00001974"/>
    </source>
</evidence>
<dbReference type="RefSeq" id="WP_142708980.1">
    <property type="nucleotide sequence ID" value="NZ_VIRS01000038.1"/>
</dbReference>
<evidence type="ECO:0000256" key="4">
    <source>
        <dbReference type="ARBA" id="ARBA00022827"/>
    </source>
</evidence>
<feature type="domain" description="Acyl-CoA dehydrogenase/oxidase C-terminal" evidence="6">
    <location>
        <begin position="222"/>
        <end position="363"/>
    </location>
</feature>
<keyword evidence="4" id="KW-0274">FAD</keyword>
<dbReference type="InParanoid" id="A0A545AGV0"/>
<dbReference type="OrthoDB" id="8677713at2"/>
<dbReference type="InterPro" id="IPR013786">
    <property type="entry name" value="AcylCoA_DH/ox_N"/>
</dbReference>
<organism evidence="8 9">
    <name type="scientific">Cryptosporangium phraense</name>
    <dbReference type="NCBI Taxonomy" id="2593070"/>
    <lineage>
        <taxon>Bacteria</taxon>
        <taxon>Bacillati</taxon>
        <taxon>Actinomycetota</taxon>
        <taxon>Actinomycetes</taxon>
        <taxon>Cryptosporangiales</taxon>
        <taxon>Cryptosporangiaceae</taxon>
        <taxon>Cryptosporangium</taxon>
    </lineage>
</organism>
<keyword evidence="9" id="KW-1185">Reference proteome</keyword>
<evidence type="ECO:0000313" key="8">
    <source>
        <dbReference type="EMBL" id="TQS40556.1"/>
    </source>
</evidence>
<feature type="domain" description="Acyl-CoA dehydrogenase/oxidase N-terminal" evidence="7">
    <location>
        <begin position="4"/>
        <end position="117"/>
    </location>
</feature>
<evidence type="ECO:0000256" key="2">
    <source>
        <dbReference type="ARBA" id="ARBA00009347"/>
    </source>
</evidence>
<dbReference type="GO" id="GO:0003995">
    <property type="term" value="F:acyl-CoA dehydrogenase activity"/>
    <property type="evidence" value="ECO:0007669"/>
    <property type="project" value="TreeGrafter"/>
</dbReference>
<evidence type="ECO:0000256" key="3">
    <source>
        <dbReference type="ARBA" id="ARBA00022630"/>
    </source>
</evidence>
<evidence type="ECO:0000259" key="6">
    <source>
        <dbReference type="Pfam" id="PF00441"/>
    </source>
</evidence>
<dbReference type="InterPro" id="IPR036250">
    <property type="entry name" value="AcylCo_DH-like_C"/>
</dbReference>
<name>A0A545AGV0_9ACTN</name>
<protein>
    <submittedName>
        <fullName evidence="8">Acyl-CoA dehydrogenase</fullName>
    </submittedName>
</protein>
<dbReference type="CDD" id="cd00567">
    <property type="entry name" value="ACAD"/>
    <property type="match status" value="1"/>
</dbReference>
<dbReference type="Pfam" id="PF02771">
    <property type="entry name" value="Acyl-CoA_dh_N"/>
    <property type="match status" value="1"/>
</dbReference>
<keyword evidence="5" id="KW-0560">Oxidoreductase</keyword>
<evidence type="ECO:0000313" key="9">
    <source>
        <dbReference type="Proteomes" id="UP000317982"/>
    </source>
</evidence>
<evidence type="ECO:0000256" key="5">
    <source>
        <dbReference type="ARBA" id="ARBA00023002"/>
    </source>
</evidence>
<dbReference type="Gene3D" id="1.20.140.10">
    <property type="entry name" value="Butyryl-CoA Dehydrogenase, subunit A, domain 3"/>
    <property type="match status" value="1"/>
</dbReference>
<comment type="caution">
    <text evidence="8">The sequence shown here is derived from an EMBL/GenBank/DDBJ whole genome shotgun (WGS) entry which is preliminary data.</text>
</comment>
<dbReference type="InterPro" id="IPR046373">
    <property type="entry name" value="Acyl-CoA_Oxase/DH_mid-dom_sf"/>
</dbReference>
<dbReference type="EMBL" id="VIRS01000038">
    <property type="protein sequence ID" value="TQS40556.1"/>
    <property type="molecule type" value="Genomic_DNA"/>
</dbReference>
<dbReference type="GO" id="GO:0050660">
    <property type="term" value="F:flavin adenine dinucleotide binding"/>
    <property type="evidence" value="ECO:0007669"/>
    <property type="project" value="InterPro"/>
</dbReference>
<comment type="similarity">
    <text evidence="2">Belongs to the acyl-CoA dehydrogenase family.</text>
</comment>
<sequence>MSFSPEQEELRATVRSFLDRHSDEAAVRRLMETDDGYDPAVWNLMGTQLGLQGLYIPEEYGGSGFSFAELCLVLEEMGARLLCAPFFASAVLAASALLESDDEEAKKDLLPGIASGETIATLAYSNDSGQPDGAVTATSTPAGYTLDGSRHFVLDGALADLILVVACADAGPSLFAVEKGADGLTPTRLPTMDLTRKQADLTFDDTPARLIGAEGSADEVLQRVLQLACVALVNESVGGARAVLEQATTYAKERLQFGRPIGSFQAIKHRCADMLVAVEGSRSAAYHAATVAATGDGQLAVIASLAKSYVSEAYFSVAAENIQVHGGIGFTWEHPAHLYFKRAKSAELLFGDPISHRELLAQRFGL</sequence>
<dbReference type="SUPFAM" id="SSF56645">
    <property type="entry name" value="Acyl-CoA dehydrogenase NM domain-like"/>
    <property type="match status" value="1"/>
</dbReference>
<keyword evidence="3" id="KW-0285">Flavoprotein</keyword>
<dbReference type="FunCoup" id="A0A545AGV0">
    <property type="interactions" value="2"/>
</dbReference>
<proteinExistence type="inferred from homology"/>
<evidence type="ECO:0000259" key="7">
    <source>
        <dbReference type="Pfam" id="PF02771"/>
    </source>
</evidence>
<dbReference type="SUPFAM" id="SSF47203">
    <property type="entry name" value="Acyl-CoA dehydrogenase C-terminal domain-like"/>
    <property type="match status" value="1"/>
</dbReference>
<accession>A0A545AGV0</accession>
<dbReference type="AlphaFoldDB" id="A0A545AGV0"/>
<dbReference type="InterPro" id="IPR037069">
    <property type="entry name" value="AcylCoA_DH/ox_N_sf"/>
</dbReference>
<dbReference type="InterPro" id="IPR009100">
    <property type="entry name" value="AcylCoA_DH/oxidase_NM_dom_sf"/>
</dbReference>
<dbReference type="Pfam" id="PF00441">
    <property type="entry name" value="Acyl-CoA_dh_1"/>
    <property type="match status" value="1"/>
</dbReference>
<dbReference type="PANTHER" id="PTHR43884:SF20">
    <property type="entry name" value="ACYL-COA DEHYDROGENASE FADE28"/>
    <property type="match status" value="1"/>
</dbReference>
<dbReference type="Gene3D" id="2.40.110.10">
    <property type="entry name" value="Butyryl-CoA Dehydrogenase, subunit A, domain 2"/>
    <property type="match status" value="1"/>
</dbReference>